<keyword evidence="2 6" id="KW-0812">Transmembrane</keyword>
<dbReference type="AlphaFoldDB" id="A0A4R2IZP1"/>
<dbReference type="EMBL" id="SLWS01000013">
    <property type="protein sequence ID" value="TCO50857.1"/>
    <property type="molecule type" value="Genomic_DNA"/>
</dbReference>
<organism evidence="7 8">
    <name type="scientific">Actinocrispum wychmicini</name>
    <dbReference type="NCBI Taxonomy" id="1213861"/>
    <lineage>
        <taxon>Bacteria</taxon>
        <taxon>Bacillati</taxon>
        <taxon>Actinomycetota</taxon>
        <taxon>Actinomycetes</taxon>
        <taxon>Pseudonocardiales</taxon>
        <taxon>Pseudonocardiaceae</taxon>
        <taxon>Actinocrispum</taxon>
    </lineage>
</organism>
<dbReference type="PANTHER" id="PTHR14948">
    <property type="entry name" value="NG5"/>
    <property type="match status" value="1"/>
</dbReference>
<keyword evidence="4 6" id="KW-0472">Membrane</keyword>
<dbReference type="InterPro" id="IPR007593">
    <property type="entry name" value="CD225/Dispanin_fam"/>
</dbReference>
<protein>
    <submittedName>
        <fullName evidence="7">Interferon-induced transmembrane protein</fullName>
    </submittedName>
</protein>
<evidence type="ECO:0000256" key="5">
    <source>
        <dbReference type="SAM" id="MobiDB-lite"/>
    </source>
</evidence>
<gene>
    <name evidence="7" type="ORF">EV192_113238</name>
</gene>
<reference evidence="7 8" key="1">
    <citation type="submission" date="2019-03" db="EMBL/GenBank/DDBJ databases">
        <title>Genomic Encyclopedia of Type Strains, Phase IV (KMG-IV): sequencing the most valuable type-strain genomes for metagenomic binning, comparative biology and taxonomic classification.</title>
        <authorList>
            <person name="Goeker M."/>
        </authorList>
    </citation>
    <scope>NUCLEOTIDE SEQUENCE [LARGE SCALE GENOMIC DNA]</scope>
    <source>
        <strain evidence="7 8">DSM 45934</strain>
    </source>
</reference>
<comment type="caution">
    <text evidence="7">The sequence shown here is derived from an EMBL/GenBank/DDBJ whole genome shotgun (WGS) entry which is preliminary data.</text>
</comment>
<comment type="subcellular location">
    <subcellularLocation>
        <location evidence="1">Membrane</location>
    </subcellularLocation>
</comment>
<dbReference type="Pfam" id="PF04505">
    <property type="entry name" value="CD225"/>
    <property type="match status" value="1"/>
</dbReference>
<name>A0A4R2IZP1_9PSEU</name>
<dbReference type="InterPro" id="IPR051423">
    <property type="entry name" value="CD225/Dispanin"/>
</dbReference>
<evidence type="ECO:0000256" key="3">
    <source>
        <dbReference type="ARBA" id="ARBA00022989"/>
    </source>
</evidence>
<evidence type="ECO:0000313" key="8">
    <source>
        <dbReference type="Proteomes" id="UP000295680"/>
    </source>
</evidence>
<keyword evidence="3 6" id="KW-1133">Transmembrane helix</keyword>
<dbReference type="RefSeq" id="WP_132124797.1">
    <property type="nucleotide sequence ID" value="NZ_SLWS01000013.1"/>
</dbReference>
<sequence length="128" mass="14526">MSESQPSYERPQDPVPGQYQAPYPPPGYYPYYPPPPPPGMPRPSNYLGWAIGAIFLFWPLAIPAIIKSTQVDRLWAEGRYDLARDASNTTKTLCLIATIIAAVLFVFFILMWFVLFNTVARYAPPFPR</sequence>
<evidence type="ECO:0000256" key="2">
    <source>
        <dbReference type="ARBA" id="ARBA00022692"/>
    </source>
</evidence>
<accession>A0A4R2IZP1</accession>
<evidence type="ECO:0000256" key="6">
    <source>
        <dbReference type="SAM" id="Phobius"/>
    </source>
</evidence>
<feature type="region of interest" description="Disordered" evidence="5">
    <location>
        <begin position="1"/>
        <end position="22"/>
    </location>
</feature>
<feature type="transmembrane region" description="Helical" evidence="6">
    <location>
        <begin position="93"/>
        <end position="115"/>
    </location>
</feature>
<dbReference type="GO" id="GO:0016020">
    <property type="term" value="C:membrane"/>
    <property type="evidence" value="ECO:0007669"/>
    <property type="project" value="UniProtKB-SubCell"/>
</dbReference>
<dbReference type="OrthoDB" id="9815705at2"/>
<proteinExistence type="predicted"/>
<dbReference type="PANTHER" id="PTHR14948:SF25">
    <property type="entry name" value="DUF4190 DOMAIN-CONTAINING PROTEIN"/>
    <property type="match status" value="1"/>
</dbReference>
<feature type="transmembrane region" description="Helical" evidence="6">
    <location>
        <begin position="46"/>
        <end position="66"/>
    </location>
</feature>
<evidence type="ECO:0000256" key="4">
    <source>
        <dbReference type="ARBA" id="ARBA00023136"/>
    </source>
</evidence>
<keyword evidence="8" id="KW-1185">Reference proteome</keyword>
<evidence type="ECO:0000256" key="1">
    <source>
        <dbReference type="ARBA" id="ARBA00004370"/>
    </source>
</evidence>
<evidence type="ECO:0000313" key="7">
    <source>
        <dbReference type="EMBL" id="TCO50857.1"/>
    </source>
</evidence>
<dbReference type="Proteomes" id="UP000295680">
    <property type="component" value="Unassembled WGS sequence"/>
</dbReference>